<keyword evidence="2" id="KW-1185">Reference proteome</keyword>
<proteinExistence type="predicted"/>
<evidence type="ECO:0000313" key="1">
    <source>
        <dbReference type="EMBL" id="KAJ8121352.1"/>
    </source>
</evidence>
<sequence length="908" mass="103051">MEDQAHKPHRKAKEKKKPQGDHNPKAFSFSRPGKLARAAARSHDIREKRLHVPQADRSPDTEPPPRLVAIVGPPGVGKTTLLKSLVKRYTKETISDPTGPITVVTSRKQRLTFVECPAELTAMVDIAKIADVVVLLIDGNFGFEMETMEFLNILSATGMPGNVFSVLTHLDLFKKPQHLKDAKKTLKHRLWSELYQGAHLFYLSGVINGRYPDREIHNLSRFLSVMKNPRPLVWKNSHSYILGDSLRDLTHPNQIEEDAKCDRSVAIYGYLRGGVNFSLENQKVHIPGVGDFTVKRCEALPDPCPSPAQQAAVAKATGQTGRKRLDEKDKKMHAPFSDRQGLKIEGSAIWINREKGFHFDKDAPADSERGLGEEMIIGLQSGGRVLGHTENGLQLFTSGDRIVDALDDEAEDSGRKSQRTVRAMGEGDGYDDDNNDEFEGDLSGDDEFNSGDEDEESDLKERKLGRLFKTQDEGEPGDDLEFADSDSDLGSDFDSAAEAEDDDDEELAAKWRADLTERAKGLQRQTPSYRTADLARLMYDEQLTAREVLERWKSEVAEEEDEEDIEADSEDEFFDSKKEDDNYLEYTSVPRLTSEDYDQLAAKWSLDDNVELLRQRFTSTKGRSENAEDGFEGFGEDGDEGDENDEEIEGWGDFEDLEAGENETKQPEEQAESLEAERARNAARKEELKQRFEEEDREGFGKEQPQEEFGEDDWYESQKANLQKQIDINRAEFEGLDERQRLAVEGLTAGKYVSVILEKVPAEFILNFSARRPLIIGSLTPLEERFGFLQVRMRKHRWHKKILKNNDPLIFSAGWRRFQAMPMLHSWEERVRHRMLKYSPEHSFCYATFWGPFIAPNTSFTCFQSFSSENPGFRVAATGTVLSVDQSYEIVKKLKLTVLRSPSLKELP</sequence>
<reference evidence="1" key="1">
    <citation type="submission" date="2022-11" db="EMBL/GenBank/DDBJ databases">
        <title>Genome Sequence of Nemania bipapillata.</title>
        <authorList>
            <person name="Buettner E."/>
        </authorList>
    </citation>
    <scope>NUCLEOTIDE SEQUENCE</scope>
    <source>
        <strain evidence="1">CP14</strain>
    </source>
</reference>
<name>A0ACC2J1R5_9PEZI</name>
<accession>A0ACC2J1R5</accession>
<gene>
    <name evidence="1" type="ORF">ONZ43_g2176</name>
</gene>
<protein>
    <submittedName>
        <fullName evidence="1">Uncharacterized protein</fullName>
    </submittedName>
</protein>
<dbReference type="EMBL" id="JAPESX010000430">
    <property type="protein sequence ID" value="KAJ8121352.1"/>
    <property type="molecule type" value="Genomic_DNA"/>
</dbReference>
<evidence type="ECO:0000313" key="2">
    <source>
        <dbReference type="Proteomes" id="UP001153334"/>
    </source>
</evidence>
<organism evidence="1 2">
    <name type="scientific">Nemania bipapillata</name>
    <dbReference type="NCBI Taxonomy" id="110536"/>
    <lineage>
        <taxon>Eukaryota</taxon>
        <taxon>Fungi</taxon>
        <taxon>Dikarya</taxon>
        <taxon>Ascomycota</taxon>
        <taxon>Pezizomycotina</taxon>
        <taxon>Sordariomycetes</taxon>
        <taxon>Xylariomycetidae</taxon>
        <taxon>Xylariales</taxon>
        <taxon>Xylariaceae</taxon>
        <taxon>Nemania</taxon>
    </lineage>
</organism>
<comment type="caution">
    <text evidence="1">The sequence shown here is derived from an EMBL/GenBank/DDBJ whole genome shotgun (WGS) entry which is preliminary data.</text>
</comment>
<dbReference type="Proteomes" id="UP001153334">
    <property type="component" value="Unassembled WGS sequence"/>
</dbReference>